<evidence type="ECO:0000313" key="8">
    <source>
        <dbReference type="EMBL" id="GAA4161644.1"/>
    </source>
</evidence>
<comment type="subcellular location">
    <subcellularLocation>
        <location evidence="1">Membrane</location>
    </subcellularLocation>
</comment>
<feature type="transmembrane region" description="Helical" evidence="7">
    <location>
        <begin position="174"/>
        <end position="196"/>
    </location>
</feature>
<dbReference type="Proteomes" id="UP001415169">
    <property type="component" value="Unassembled WGS sequence"/>
</dbReference>
<dbReference type="RefSeq" id="WP_344791583.1">
    <property type="nucleotide sequence ID" value="NZ_BAABBV010000001.1"/>
</dbReference>
<dbReference type="InterPro" id="IPR001733">
    <property type="entry name" value="Peptidase_S26B"/>
</dbReference>
<name>A0ABP7ZKJ6_9MICO</name>
<evidence type="ECO:0000256" key="4">
    <source>
        <dbReference type="ARBA" id="ARBA00023136"/>
    </source>
</evidence>
<keyword evidence="4 7" id="KW-0472">Membrane</keyword>
<reference evidence="8" key="1">
    <citation type="journal article" date="2014" name="Int. J. Syst. Evol. Microbiol.">
        <title>Complete genome of a new Firmicutes species belonging to the dominant human colonic microbiota ('Ruminococcus bicirculans') reveals two chromosomes and a selective capacity to utilize plant glucans.</title>
        <authorList>
            <consortium name="NISC Comparative Sequencing Program"/>
            <person name="Wegmann U."/>
            <person name="Louis P."/>
            <person name="Goesmann A."/>
            <person name="Henrissat B."/>
            <person name="Duncan S.H."/>
            <person name="Flint H.J."/>
        </authorList>
    </citation>
    <scope>NUCLEOTIDE SEQUENCE</scope>
    <source>
        <strain evidence="8">JCM 17590</strain>
    </source>
</reference>
<dbReference type="SUPFAM" id="SSF51306">
    <property type="entry name" value="LexA/Signal peptidase"/>
    <property type="match status" value="1"/>
</dbReference>
<evidence type="ECO:0000256" key="5">
    <source>
        <dbReference type="NCBIfam" id="TIGR02228"/>
    </source>
</evidence>
<evidence type="ECO:0000313" key="9">
    <source>
        <dbReference type="Proteomes" id="UP001415169"/>
    </source>
</evidence>
<dbReference type="CDD" id="cd06530">
    <property type="entry name" value="S26_SPase_I"/>
    <property type="match status" value="1"/>
</dbReference>
<keyword evidence="3 7" id="KW-1133">Transmembrane helix</keyword>
<reference evidence="8" key="2">
    <citation type="submission" date="2023-12" db="EMBL/GenBank/DDBJ databases">
        <authorList>
            <person name="Sun Q."/>
            <person name="Inoue M."/>
        </authorList>
    </citation>
    <scope>NUCLEOTIDE SEQUENCE</scope>
    <source>
        <strain evidence="8">JCM 17590</strain>
    </source>
</reference>
<feature type="transmembrane region" description="Helical" evidence="7">
    <location>
        <begin position="32"/>
        <end position="55"/>
    </location>
</feature>
<evidence type="ECO:0000256" key="6">
    <source>
        <dbReference type="SAM" id="MobiDB-lite"/>
    </source>
</evidence>
<accession>A0ABP7ZKJ6</accession>
<organism evidence="8 9">
    <name type="scientific">Gryllotalpicola daejeonensis</name>
    <dbReference type="NCBI Taxonomy" id="993087"/>
    <lineage>
        <taxon>Bacteria</taxon>
        <taxon>Bacillati</taxon>
        <taxon>Actinomycetota</taxon>
        <taxon>Actinomycetes</taxon>
        <taxon>Micrococcales</taxon>
        <taxon>Microbacteriaceae</taxon>
        <taxon>Gryllotalpicola</taxon>
    </lineage>
</organism>
<dbReference type="PANTHER" id="PTHR10806:SF6">
    <property type="entry name" value="SIGNAL PEPTIDASE COMPLEX CATALYTIC SUBUNIT SEC11"/>
    <property type="match status" value="1"/>
</dbReference>
<feature type="region of interest" description="Disordered" evidence="6">
    <location>
        <begin position="1"/>
        <end position="24"/>
    </location>
</feature>
<dbReference type="PANTHER" id="PTHR10806">
    <property type="entry name" value="SIGNAL PEPTIDASE COMPLEX CATALYTIC SUBUNIT SEC11"/>
    <property type="match status" value="1"/>
</dbReference>
<evidence type="ECO:0000256" key="2">
    <source>
        <dbReference type="ARBA" id="ARBA00022692"/>
    </source>
</evidence>
<evidence type="ECO:0000256" key="7">
    <source>
        <dbReference type="SAM" id="Phobius"/>
    </source>
</evidence>
<protein>
    <recommendedName>
        <fullName evidence="5">Signal peptidase I</fullName>
        <ecNumber evidence="5">3.4.21.89</ecNumber>
    </recommendedName>
</protein>
<gene>
    <name evidence="8" type="ORF">GCM10022286_19530</name>
</gene>
<feature type="compositionally biased region" description="Low complexity" evidence="6">
    <location>
        <begin position="1"/>
        <end position="15"/>
    </location>
</feature>
<dbReference type="NCBIfam" id="TIGR02228">
    <property type="entry name" value="sigpep_I_arch"/>
    <property type="match status" value="1"/>
</dbReference>
<sequence length="213" mass="22961">MSTRPARSGRTARPGRPGRPGHPGRDDSVWQWIWYGVSAGLLAIILGIGIVAIALPRLAGAIPLTVLTDSMKPDLPPGTMLVVRPLSQDEMHTVSVGDVISYQPYPNDPMLISHRVVATASRDDGQFDFTTKGDANGFVDPPVRQVQVRARLWYSVPLLGWVNDAINSGGHRSWIIPTVAGLLFAYLGYTVVATAVESVRKKRAASADRSSPA</sequence>
<keyword evidence="9" id="KW-1185">Reference proteome</keyword>
<keyword evidence="2 7" id="KW-0812">Transmembrane</keyword>
<dbReference type="InterPro" id="IPR036286">
    <property type="entry name" value="LexA/Signal_pep-like_sf"/>
</dbReference>
<proteinExistence type="predicted"/>
<dbReference type="InterPro" id="IPR019533">
    <property type="entry name" value="Peptidase_S26"/>
</dbReference>
<dbReference type="EC" id="3.4.21.89" evidence="5"/>
<comment type="caution">
    <text evidence="8">The sequence shown here is derived from an EMBL/GenBank/DDBJ whole genome shotgun (WGS) entry which is preliminary data.</text>
</comment>
<evidence type="ECO:0000256" key="1">
    <source>
        <dbReference type="ARBA" id="ARBA00004370"/>
    </source>
</evidence>
<dbReference type="EMBL" id="BAABBV010000001">
    <property type="protein sequence ID" value="GAA4161644.1"/>
    <property type="molecule type" value="Genomic_DNA"/>
</dbReference>
<evidence type="ECO:0000256" key="3">
    <source>
        <dbReference type="ARBA" id="ARBA00022989"/>
    </source>
</evidence>